<evidence type="ECO:0000313" key="3">
    <source>
        <dbReference type="Proteomes" id="UP000283523"/>
    </source>
</evidence>
<organism evidence="2 3">
    <name type="scientific">Fibrisoma montanum</name>
    <dbReference type="NCBI Taxonomy" id="2305895"/>
    <lineage>
        <taxon>Bacteria</taxon>
        <taxon>Pseudomonadati</taxon>
        <taxon>Bacteroidota</taxon>
        <taxon>Cytophagia</taxon>
        <taxon>Cytophagales</taxon>
        <taxon>Spirosomataceae</taxon>
        <taxon>Fibrisoma</taxon>
    </lineage>
</organism>
<dbReference type="Proteomes" id="UP000283523">
    <property type="component" value="Unassembled WGS sequence"/>
</dbReference>
<dbReference type="AlphaFoldDB" id="A0A418LYN4"/>
<dbReference type="Gene3D" id="2.40.160.20">
    <property type="match status" value="1"/>
</dbReference>
<feature type="signal peptide" evidence="1">
    <location>
        <begin position="1"/>
        <end position="18"/>
    </location>
</feature>
<feature type="chain" id="PRO_5019371281" evidence="1">
    <location>
        <begin position="19"/>
        <end position="188"/>
    </location>
</feature>
<accession>A0A418LYN4</accession>
<gene>
    <name evidence="2" type="ORF">DYU11_28060</name>
</gene>
<evidence type="ECO:0000256" key="1">
    <source>
        <dbReference type="SAM" id="SignalP"/>
    </source>
</evidence>
<proteinExistence type="predicted"/>
<dbReference type="InterPro" id="IPR011250">
    <property type="entry name" value="OMP/PagP_B-barrel"/>
</dbReference>
<dbReference type="RefSeq" id="WP_119671068.1">
    <property type="nucleotide sequence ID" value="NZ_QXED01000011.1"/>
</dbReference>
<dbReference type="SUPFAM" id="SSF56925">
    <property type="entry name" value="OMPA-like"/>
    <property type="match status" value="1"/>
</dbReference>
<dbReference type="OrthoDB" id="948029at2"/>
<reference evidence="2 3" key="1">
    <citation type="submission" date="2018-08" db="EMBL/GenBank/DDBJ databases">
        <title>Fibrisoma montanum sp. nov., isolated from Danxia mountain soil.</title>
        <authorList>
            <person name="Huang Y."/>
        </authorList>
    </citation>
    <scope>NUCLEOTIDE SEQUENCE [LARGE SCALE GENOMIC DNA]</scope>
    <source>
        <strain evidence="2 3">HYT19</strain>
    </source>
</reference>
<protein>
    <submittedName>
        <fullName evidence="2">Porin family protein</fullName>
    </submittedName>
</protein>
<keyword evidence="1" id="KW-0732">Signal</keyword>
<sequence>MKSFSILFLIGLGLTAQAQSVTDTQQQTLLGQGRVIVGLGTGFGYAGYIGNSYHVAPRIQYFLKDGWSVALDARYDANDGSQTEFWGAGLSTRYYFLRGQRFALFGQAGAMYGRTKYYTDYAGSNPQQFVSPQFANTFQTHAGLGIHYRLGKRWSLEGLAERTLSNSGRPSLDASLWRTSIGVNFRIR</sequence>
<keyword evidence="3" id="KW-1185">Reference proteome</keyword>
<evidence type="ECO:0000313" key="2">
    <source>
        <dbReference type="EMBL" id="RIV18435.1"/>
    </source>
</evidence>
<name>A0A418LYN4_9BACT</name>
<comment type="caution">
    <text evidence="2">The sequence shown here is derived from an EMBL/GenBank/DDBJ whole genome shotgun (WGS) entry which is preliminary data.</text>
</comment>
<dbReference type="EMBL" id="QXED01000011">
    <property type="protein sequence ID" value="RIV18435.1"/>
    <property type="molecule type" value="Genomic_DNA"/>
</dbReference>